<accession>A0A699ZLD6</accession>
<evidence type="ECO:0000256" key="1">
    <source>
        <dbReference type="SAM" id="MobiDB-lite"/>
    </source>
</evidence>
<sequence length="96" mass="10397">MGTARLTKYISQSGSAKDVRVNYAGDARLDPFLEAALGSPEGVLDEDTIEILCSSLGEKELLEPLLELRARRLRESQVVHGSGASKYSLLPSQPSH</sequence>
<evidence type="ECO:0000313" key="2">
    <source>
        <dbReference type="EMBL" id="GFH22845.1"/>
    </source>
</evidence>
<proteinExistence type="predicted"/>
<gene>
    <name evidence="2" type="ORF">HaLaN_20367</name>
</gene>
<feature type="region of interest" description="Disordered" evidence="1">
    <location>
        <begin position="77"/>
        <end position="96"/>
    </location>
</feature>
<dbReference type="AlphaFoldDB" id="A0A699ZLD6"/>
<dbReference type="EMBL" id="BLLF01002136">
    <property type="protein sequence ID" value="GFH22845.1"/>
    <property type="molecule type" value="Genomic_DNA"/>
</dbReference>
<organism evidence="2 3">
    <name type="scientific">Haematococcus lacustris</name>
    <name type="common">Green alga</name>
    <name type="synonym">Haematococcus pluvialis</name>
    <dbReference type="NCBI Taxonomy" id="44745"/>
    <lineage>
        <taxon>Eukaryota</taxon>
        <taxon>Viridiplantae</taxon>
        <taxon>Chlorophyta</taxon>
        <taxon>core chlorophytes</taxon>
        <taxon>Chlorophyceae</taxon>
        <taxon>CS clade</taxon>
        <taxon>Chlamydomonadales</taxon>
        <taxon>Haematococcaceae</taxon>
        <taxon>Haematococcus</taxon>
    </lineage>
</organism>
<reference evidence="2 3" key="1">
    <citation type="submission" date="2020-02" db="EMBL/GenBank/DDBJ databases">
        <title>Draft genome sequence of Haematococcus lacustris strain NIES-144.</title>
        <authorList>
            <person name="Morimoto D."/>
            <person name="Nakagawa S."/>
            <person name="Yoshida T."/>
            <person name="Sawayama S."/>
        </authorList>
    </citation>
    <scope>NUCLEOTIDE SEQUENCE [LARGE SCALE GENOMIC DNA]</scope>
    <source>
        <strain evidence="2 3">NIES-144</strain>
    </source>
</reference>
<name>A0A699ZLD6_HAELA</name>
<protein>
    <submittedName>
        <fullName evidence="2">Uncharacterized protein</fullName>
    </submittedName>
</protein>
<keyword evidence="3" id="KW-1185">Reference proteome</keyword>
<dbReference type="Proteomes" id="UP000485058">
    <property type="component" value="Unassembled WGS sequence"/>
</dbReference>
<feature type="non-terminal residue" evidence="2">
    <location>
        <position position="1"/>
    </location>
</feature>
<comment type="caution">
    <text evidence="2">The sequence shown here is derived from an EMBL/GenBank/DDBJ whole genome shotgun (WGS) entry which is preliminary data.</text>
</comment>
<evidence type="ECO:0000313" key="3">
    <source>
        <dbReference type="Proteomes" id="UP000485058"/>
    </source>
</evidence>